<dbReference type="SUPFAM" id="SSF74653">
    <property type="entry name" value="TolA/TonB C-terminal domain"/>
    <property type="match status" value="1"/>
</dbReference>
<proteinExistence type="predicted"/>
<reference evidence="7 8" key="1">
    <citation type="submission" date="2020-07" db="EMBL/GenBank/DDBJ databases">
        <authorList>
            <person name="Sun Q."/>
        </authorList>
    </citation>
    <scope>NUCLEOTIDE SEQUENCE [LARGE SCALE GENOMIC DNA]</scope>
    <source>
        <strain evidence="7 8">CGMCC 1.13654</strain>
    </source>
</reference>
<evidence type="ECO:0000256" key="2">
    <source>
        <dbReference type="ARBA" id="ARBA00022692"/>
    </source>
</evidence>
<evidence type="ECO:0000256" key="5">
    <source>
        <dbReference type="SAM" id="SignalP"/>
    </source>
</evidence>
<feature type="signal peptide" evidence="5">
    <location>
        <begin position="1"/>
        <end position="19"/>
    </location>
</feature>
<evidence type="ECO:0000256" key="1">
    <source>
        <dbReference type="ARBA" id="ARBA00004167"/>
    </source>
</evidence>
<keyword evidence="3" id="KW-1133">Transmembrane helix</keyword>
<feature type="chain" id="PRO_5032883822" evidence="5">
    <location>
        <begin position="20"/>
        <end position="264"/>
    </location>
</feature>
<dbReference type="GO" id="GO:0055085">
    <property type="term" value="P:transmembrane transport"/>
    <property type="evidence" value="ECO:0007669"/>
    <property type="project" value="InterPro"/>
</dbReference>
<dbReference type="GO" id="GO:0016020">
    <property type="term" value="C:membrane"/>
    <property type="evidence" value="ECO:0007669"/>
    <property type="project" value="UniProtKB-SubCell"/>
</dbReference>
<dbReference type="EMBL" id="JACEIB010000004">
    <property type="protein sequence ID" value="MBA2933954.1"/>
    <property type="molecule type" value="Genomic_DNA"/>
</dbReference>
<evidence type="ECO:0000313" key="8">
    <source>
        <dbReference type="Proteomes" id="UP000570166"/>
    </source>
</evidence>
<protein>
    <submittedName>
        <fullName evidence="7">Energy transducer TonB</fullName>
    </submittedName>
</protein>
<keyword evidence="5" id="KW-0732">Signal</keyword>
<dbReference type="Pfam" id="PF03544">
    <property type="entry name" value="TonB_C"/>
    <property type="match status" value="1"/>
</dbReference>
<feature type="domain" description="TonB C-terminal" evidence="6">
    <location>
        <begin position="18"/>
        <end position="112"/>
    </location>
</feature>
<evidence type="ECO:0000256" key="3">
    <source>
        <dbReference type="ARBA" id="ARBA00022989"/>
    </source>
</evidence>
<evidence type="ECO:0000256" key="4">
    <source>
        <dbReference type="ARBA" id="ARBA00023136"/>
    </source>
</evidence>
<dbReference type="AlphaFoldDB" id="A0A838L459"/>
<comment type="caution">
    <text evidence="7">The sequence shown here is derived from an EMBL/GenBank/DDBJ whole genome shotgun (WGS) entry which is preliminary data.</text>
</comment>
<keyword evidence="4" id="KW-0472">Membrane</keyword>
<organism evidence="7 8">
    <name type="scientific">Sphingomonas chungangi</name>
    <dbReference type="NCBI Taxonomy" id="2683589"/>
    <lineage>
        <taxon>Bacteria</taxon>
        <taxon>Pseudomonadati</taxon>
        <taxon>Pseudomonadota</taxon>
        <taxon>Alphaproteobacteria</taxon>
        <taxon>Sphingomonadales</taxon>
        <taxon>Sphingomonadaceae</taxon>
        <taxon>Sphingomonas</taxon>
    </lineage>
</organism>
<dbReference type="InterPro" id="IPR006260">
    <property type="entry name" value="TonB/TolA_C"/>
</dbReference>
<evidence type="ECO:0000313" key="7">
    <source>
        <dbReference type="EMBL" id="MBA2933954.1"/>
    </source>
</evidence>
<dbReference type="Gene3D" id="3.30.1150.10">
    <property type="match status" value="1"/>
</dbReference>
<gene>
    <name evidence="7" type="ORF">HZF05_07555</name>
</gene>
<name>A0A838L459_9SPHN</name>
<dbReference type="NCBIfam" id="TIGR01352">
    <property type="entry name" value="tonB_Cterm"/>
    <property type="match status" value="1"/>
</dbReference>
<dbReference type="PROSITE" id="PS52015">
    <property type="entry name" value="TONB_CTD"/>
    <property type="match status" value="1"/>
</dbReference>
<keyword evidence="2" id="KW-0812">Transmembrane</keyword>
<dbReference type="Proteomes" id="UP000570166">
    <property type="component" value="Unassembled WGS sequence"/>
</dbReference>
<keyword evidence="8" id="KW-1185">Reference proteome</keyword>
<dbReference type="InterPro" id="IPR037682">
    <property type="entry name" value="TonB_C"/>
</dbReference>
<sequence length="264" mass="27907">MIVLPLLLAAAAISASAAAVPIEPGNWVSSDDYPAKAMADRTQGDVAFRVEIDVNGKPDACGILNSSGSQELDVATCDAVLTNAHFKPAIGQDSKPIRAYYSSVVRWTLPEDAMPWESSVAFVHVELNGDGSVINCTEGPPKVSRIGGCTAFGRAALLSQVVASPLAKLRSVEVRFVQDASGRPAVADPIPAAALRNILGRWTLVINPAGKIESCRKEENNTPTSFMLDFCDPSGLVSSAHYAPLQSGPSRTLHVTLETVTQPR</sequence>
<comment type="subcellular location">
    <subcellularLocation>
        <location evidence="1">Membrane</location>
        <topology evidence="1">Single-pass membrane protein</topology>
    </subcellularLocation>
</comment>
<accession>A0A838L459</accession>
<evidence type="ECO:0000259" key="6">
    <source>
        <dbReference type="PROSITE" id="PS52015"/>
    </source>
</evidence>